<dbReference type="EMBL" id="CAMXCT030001889">
    <property type="protein sequence ID" value="CAL4781194.1"/>
    <property type="molecule type" value="Genomic_DNA"/>
</dbReference>
<evidence type="ECO:0000313" key="2">
    <source>
        <dbReference type="EMBL" id="CAI3993882.1"/>
    </source>
</evidence>
<comment type="caution">
    <text evidence="2">The sequence shown here is derived from an EMBL/GenBank/DDBJ whole genome shotgun (WGS) entry which is preliminary data.</text>
</comment>
<protein>
    <submittedName>
        <fullName evidence="2">Uncharacterized protein</fullName>
    </submittedName>
</protein>
<proteinExistence type="predicted"/>
<keyword evidence="1" id="KW-1133">Transmembrane helix</keyword>
<accession>A0A9P1CMS8</accession>
<keyword evidence="1" id="KW-0472">Membrane</keyword>
<feature type="transmembrane region" description="Helical" evidence="1">
    <location>
        <begin position="65"/>
        <end position="84"/>
    </location>
</feature>
<reference evidence="2" key="1">
    <citation type="submission" date="2022-10" db="EMBL/GenBank/DDBJ databases">
        <authorList>
            <person name="Chen Y."/>
            <person name="Dougan E. K."/>
            <person name="Chan C."/>
            <person name="Rhodes N."/>
            <person name="Thang M."/>
        </authorList>
    </citation>
    <scope>NUCLEOTIDE SEQUENCE</scope>
</reference>
<name>A0A9P1CMS8_9DINO</name>
<dbReference type="EMBL" id="CAMXCT010001889">
    <property type="protein sequence ID" value="CAI3993882.1"/>
    <property type="molecule type" value="Genomic_DNA"/>
</dbReference>
<reference evidence="3" key="2">
    <citation type="submission" date="2024-04" db="EMBL/GenBank/DDBJ databases">
        <authorList>
            <person name="Chen Y."/>
            <person name="Shah S."/>
            <person name="Dougan E. K."/>
            <person name="Thang M."/>
            <person name="Chan C."/>
        </authorList>
    </citation>
    <scope>NUCLEOTIDE SEQUENCE [LARGE SCALE GENOMIC DNA]</scope>
</reference>
<evidence type="ECO:0000256" key="1">
    <source>
        <dbReference type="SAM" id="Phobius"/>
    </source>
</evidence>
<gene>
    <name evidence="2" type="ORF">C1SCF055_LOCUS20585</name>
</gene>
<dbReference type="AlphaFoldDB" id="A0A9P1CMS8"/>
<evidence type="ECO:0000313" key="4">
    <source>
        <dbReference type="Proteomes" id="UP001152797"/>
    </source>
</evidence>
<evidence type="ECO:0000313" key="3">
    <source>
        <dbReference type="EMBL" id="CAL1147257.1"/>
    </source>
</evidence>
<organism evidence="2">
    <name type="scientific">Cladocopium goreaui</name>
    <dbReference type="NCBI Taxonomy" id="2562237"/>
    <lineage>
        <taxon>Eukaryota</taxon>
        <taxon>Sar</taxon>
        <taxon>Alveolata</taxon>
        <taxon>Dinophyceae</taxon>
        <taxon>Suessiales</taxon>
        <taxon>Symbiodiniaceae</taxon>
        <taxon>Cladocopium</taxon>
    </lineage>
</organism>
<keyword evidence="1" id="KW-0812">Transmembrane</keyword>
<keyword evidence="4" id="KW-1185">Reference proteome</keyword>
<sequence>MTFGKNQLVTQQPAEEYEEHLGALSALNQVCTEPMAPLRLFAADGHAIVAATVSWRSSMTSQPGLLLWAVALVAVVAIATAVHLKVRRTAVPESESEALMDGPDA</sequence>
<dbReference type="Proteomes" id="UP001152797">
    <property type="component" value="Unassembled WGS sequence"/>
</dbReference>
<dbReference type="EMBL" id="CAMXCT020001889">
    <property type="protein sequence ID" value="CAL1147257.1"/>
    <property type="molecule type" value="Genomic_DNA"/>
</dbReference>